<dbReference type="Proteomes" id="UP000193077">
    <property type="component" value="Unassembled WGS sequence"/>
</dbReference>
<evidence type="ECO:0000313" key="2">
    <source>
        <dbReference type="EMBL" id="SLN21065.1"/>
    </source>
</evidence>
<sequence length="576" mass="63996">MTDPLFTFAVFTDTHIRAPEGDLSSPYAVNNKANARAEVAAALVAAQEPALTIHLGDMVHPLPHMSAYEPACQEARRVFACLEPNLHFVPGNHDIGDKPHDASPAGAVTPEAVTAYSGQFGEQWSCVDHGDCRFVLINSSIVGSGLETEQEQFDWLEEVLATDKRTFLFSHYPLFIDAVDEDEHYDNYGLEGRARLLEVIKRHGVEAVLSGHVHQFFFNRVGETKFYCLPATSFTRQDFAELYNAGPEAEFGRNDRGKFGIMLVDVLADGHRLRFVPTGGAESDAVVDMSQRKPPAKSGLVPFMRHAWYQSRDLPYTGAMEEFSRKRARNDYPLLRLWQMGIETVRTPLADLARPESLRRVQDFAATGLRFHMFTTSMPNDAMLALIAENRDALAGLEIVQVEPDLVRVKEIAKALMKVANVPLYVSRAATSADNAVEGQIYAHNVWTGYRYARRAEILDALADTGLPLRPVFAVGWRADWLGKIGGLQDAFEHRGIEGAVAVQLMTGSPATANFDDDYIVESVAELVRGRTRHPRVTVMLDTFETLDRGYNPRHGLIDRLGNLTPAGRSLTLSRD</sequence>
<proteinExistence type="predicted"/>
<dbReference type="PANTHER" id="PTHR43143:SF1">
    <property type="entry name" value="SERINE_THREONINE-PROTEIN PHOSPHATASE CPPED1"/>
    <property type="match status" value="1"/>
</dbReference>
<dbReference type="InterPro" id="IPR029052">
    <property type="entry name" value="Metallo-depent_PP-like"/>
</dbReference>
<keyword evidence="3" id="KW-1185">Reference proteome</keyword>
<dbReference type="GO" id="GO:0016787">
    <property type="term" value="F:hydrolase activity"/>
    <property type="evidence" value="ECO:0007669"/>
    <property type="project" value="InterPro"/>
</dbReference>
<gene>
    <name evidence="2" type="ORF">TRL7639_00547</name>
</gene>
<dbReference type="InterPro" id="IPR051918">
    <property type="entry name" value="STPP_CPPED1"/>
</dbReference>
<organism evidence="2 3">
    <name type="scientific">Falsiruegeria litorea R37</name>
    <dbReference type="NCBI Taxonomy" id="1200284"/>
    <lineage>
        <taxon>Bacteria</taxon>
        <taxon>Pseudomonadati</taxon>
        <taxon>Pseudomonadota</taxon>
        <taxon>Alphaproteobacteria</taxon>
        <taxon>Rhodobacterales</taxon>
        <taxon>Roseobacteraceae</taxon>
        <taxon>Falsiruegeria</taxon>
    </lineage>
</organism>
<name>A0A1Y5RP66_9RHOB</name>
<dbReference type="EMBL" id="FWFO01000001">
    <property type="protein sequence ID" value="SLN21065.1"/>
    <property type="molecule type" value="Genomic_DNA"/>
</dbReference>
<dbReference type="Pfam" id="PF00149">
    <property type="entry name" value="Metallophos"/>
    <property type="match status" value="1"/>
</dbReference>
<dbReference type="Gene3D" id="3.60.21.10">
    <property type="match status" value="1"/>
</dbReference>
<accession>A0A1Y5RP66</accession>
<feature type="domain" description="Calcineurin-like phosphoesterase" evidence="1">
    <location>
        <begin position="7"/>
        <end position="215"/>
    </location>
</feature>
<dbReference type="RefSeq" id="WP_165759733.1">
    <property type="nucleotide sequence ID" value="NZ_FWFO01000001.1"/>
</dbReference>
<protein>
    <submittedName>
        <fullName evidence="2">Cyclic 3',5'-adenosine monophosphate phosphodiesterase</fullName>
    </submittedName>
</protein>
<evidence type="ECO:0000313" key="3">
    <source>
        <dbReference type="Proteomes" id="UP000193077"/>
    </source>
</evidence>
<dbReference type="SUPFAM" id="SSF56300">
    <property type="entry name" value="Metallo-dependent phosphatases"/>
    <property type="match status" value="1"/>
</dbReference>
<dbReference type="InterPro" id="IPR004843">
    <property type="entry name" value="Calcineurin-like_PHP"/>
</dbReference>
<dbReference type="PANTHER" id="PTHR43143">
    <property type="entry name" value="METALLOPHOSPHOESTERASE, CALCINEURIN SUPERFAMILY"/>
    <property type="match status" value="1"/>
</dbReference>
<reference evidence="2 3" key="1">
    <citation type="submission" date="2017-03" db="EMBL/GenBank/DDBJ databases">
        <authorList>
            <person name="Afonso C.L."/>
            <person name="Miller P.J."/>
            <person name="Scott M.A."/>
            <person name="Spackman E."/>
            <person name="Goraichik I."/>
            <person name="Dimitrov K.M."/>
            <person name="Suarez D.L."/>
            <person name="Swayne D.E."/>
        </authorList>
    </citation>
    <scope>NUCLEOTIDE SEQUENCE [LARGE SCALE GENOMIC DNA]</scope>
    <source>
        <strain evidence="2 3">CECT 7639</strain>
    </source>
</reference>
<evidence type="ECO:0000259" key="1">
    <source>
        <dbReference type="Pfam" id="PF00149"/>
    </source>
</evidence>
<dbReference type="AlphaFoldDB" id="A0A1Y5RP66"/>